<dbReference type="Proteomes" id="UP000824130">
    <property type="component" value="Unassembled WGS sequence"/>
</dbReference>
<reference evidence="2" key="1">
    <citation type="submission" date="2020-10" db="EMBL/GenBank/DDBJ databases">
        <authorList>
            <person name="Gilroy R."/>
        </authorList>
    </citation>
    <scope>NUCLEOTIDE SEQUENCE</scope>
    <source>
        <strain evidence="2">ChiSjej4B22-8349</strain>
    </source>
</reference>
<evidence type="ECO:0000256" key="1">
    <source>
        <dbReference type="SAM" id="SignalP"/>
    </source>
</evidence>
<reference evidence="2" key="2">
    <citation type="journal article" date="2021" name="PeerJ">
        <title>Extensive microbial diversity within the chicken gut microbiome revealed by metagenomics and culture.</title>
        <authorList>
            <person name="Gilroy R."/>
            <person name="Ravi A."/>
            <person name="Getino M."/>
            <person name="Pursley I."/>
            <person name="Horton D.L."/>
            <person name="Alikhan N.F."/>
            <person name="Baker D."/>
            <person name="Gharbi K."/>
            <person name="Hall N."/>
            <person name="Watson M."/>
            <person name="Adriaenssens E.M."/>
            <person name="Foster-Nyarko E."/>
            <person name="Jarju S."/>
            <person name="Secka A."/>
            <person name="Antonio M."/>
            <person name="Oren A."/>
            <person name="Chaudhuri R.R."/>
            <person name="La Ragione R."/>
            <person name="Hildebrand F."/>
            <person name="Pallen M.J."/>
        </authorList>
    </citation>
    <scope>NUCLEOTIDE SEQUENCE</scope>
    <source>
        <strain evidence="2">ChiSjej4B22-8349</strain>
    </source>
</reference>
<dbReference type="EMBL" id="DVOB01000125">
    <property type="protein sequence ID" value="HIU96199.1"/>
    <property type="molecule type" value="Genomic_DNA"/>
</dbReference>
<feature type="signal peptide" evidence="1">
    <location>
        <begin position="1"/>
        <end position="23"/>
    </location>
</feature>
<accession>A0A9D1N7G4</accession>
<evidence type="ECO:0000313" key="3">
    <source>
        <dbReference type="Proteomes" id="UP000824130"/>
    </source>
</evidence>
<dbReference type="PROSITE" id="PS51257">
    <property type="entry name" value="PROKAR_LIPOPROTEIN"/>
    <property type="match status" value="1"/>
</dbReference>
<name>A0A9D1N7G4_9FIRM</name>
<evidence type="ECO:0000313" key="2">
    <source>
        <dbReference type="EMBL" id="HIU96199.1"/>
    </source>
</evidence>
<sequence length="142" mass="15481">MKRIIIIAIVLASLLSLSCTSFAAETIAKETLPQAASDETPSIQPLSTTCTLSFKKTSSTKARAFAAASRSKASSITSTIYLQKKSGSSYSTVTKSTRTVKKTYIEHSHTFTVSSSASYRIKVIIKYTREGITRSNTYYKSL</sequence>
<feature type="chain" id="PRO_5038518856" evidence="1">
    <location>
        <begin position="24"/>
        <end position="142"/>
    </location>
</feature>
<comment type="caution">
    <text evidence="2">The sequence shown here is derived from an EMBL/GenBank/DDBJ whole genome shotgun (WGS) entry which is preliminary data.</text>
</comment>
<organism evidence="2 3">
    <name type="scientific">Candidatus Allocopromorpha excrementipullorum</name>
    <dbReference type="NCBI Taxonomy" id="2840743"/>
    <lineage>
        <taxon>Bacteria</taxon>
        <taxon>Bacillati</taxon>
        <taxon>Bacillota</taxon>
        <taxon>Clostridia</taxon>
        <taxon>Eubacteriales</taxon>
        <taxon>Eubacteriaceae</taxon>
        <taxon>Eubacteriaceae incertae sedis</taxon>
        <taxon>Candidatus Allocopromorpha</taxon>
    </lineage>
</organism>
<dbReference type="AlphaFoldDB" id="A0A9D1N7G4"/>
<gene>
    <name evidence="2" type="ORF">IAD25_05735</name>
</gene>
<keyword evidence="1" id="KW-0732">Signal</keyword>
<protein>
    <submittedName>
        <fullName evidence="2">Uncharacterized protein</fullName>
    </submittedName>
</protein>
<proteinExistence type="predicted"/>